<keyword evidence="3" id="KW-1185">Reference proteome</keyword>
<dbReference type="AlphaFoldDB" id="A0A1H7HZR2"/>
<feature type="chain" id="PRO_5011468393" evidence="1">
    <location>
        <begin position="22"/>
        <end position="80"/>
    </location>
</feature>
<evidence type="ECO:0000256" key="1">
    <source>
        <dbReference type="SAM" id="SignalP"/>
    </source>
</evidence>
<feature type="signal peptide" evidence="1">
    <location>
        <begin position="1"/>
        <end position="21"/>
    </location>
</feature>
<dbReference type="GO" id="GO:0016020">
    <property type="term" value="C:membrane"/>
    <property type="evidence" value="ECO:0007669"/>
    <property type="project" value="InterPro"/>
</dbReference>
<sequence>MPRHLVLTIALVALIPAAALAQTPGRTAIRNACAADFQKHCPGIQPGGGRLAACFKEKQAAFSADCVATLQIARSQRRSN</sequence>
<name>A0A1H7HZR2_9HYPH</name>
<keyword evidence="1" id="KW-0732">Signal</keyword>
<accession>A0A1H7HZR2</accession>
<dbReference type="InterPro" id="IPR001893">
    <property type="entry name" value="Cys-rich_GLG1_repeat"/>
</dbReference>
<proteinExistence type="predicted"/>
<organism evidence="2 3">
    <name type="scientific">Bosea lupini</name>
    <dbReference type="NCBI Taxonomy" id="1036779"/>
    <lineage>
        <taxon>Bacteria</taxon>
        <taxon>Pseudomonadati</taxon>
        <taxon>Pseudomonadota</taxon>
        <taxon>Alphaproteobacteria</taxon>
        <taxon>Hyphomicrobiales</taxon>
        <taxon>Boseaceae</taxon>
        <taxon>Bosea</taxon>
    </lineage>
</organism>
<dbReference type="RefSeq" id="WP_091829952.1">
    <property type="nucleotide sequence ID" value="NZ_FOAN01000001.1"/>
</dbReference>
<evidence type="ECO:0000313" key="2">
    <source>
        <dbReference type="EMBL" id="SEK55634.1"/>
    </source>
</evidence>
<dbReference type="OrthoDB" id="7060861at2"/>
<dbReference type="Proteomes" id="UP000199664">
    <property type="component" value="Unassembled WGS sequence"/>
</dbReference>
<dbReference type="EMBL" id="FOAN01000001">
    <property type="protein sequence ID" value="SEK55634.1"/>
    <property type="molecule type" value="Genomic_DNA"/>
</dbReference>
<protein>
    <submittedName>
        <fullName evidence="2">Cysteine rich repeat-containing protein</fullName>
    </submittedName>
</protein>
<dbReference type="Pfam" id="PF00839">
    <property type="entry name" value="Cys_rich_FGFR"/>
    <property type="match status" value="1"/>
</dbReference>
<reference evidence="3" key="1">
    <citation type="submission" date="2016-10" db="EMBL/GenBank/DDBJ databases">
        <authorList>
            <person name="Varghese N."/>
            <person name="Submissions S."/>
        </authorList>
    </citation>
    <scope>NUCLEOTIDE SEQUENCE [LARGE SCALE GENOMIC DNA]</scope>
    <source>
        <strain evidence="3">LMG 26383,CCUG 61248,R- 45681</strain>
    </source>
</reference>
<gene>
    <name evidence="2" type="ORF">SAMN04515666_101815</name>
</gene>
<evidence type="ECO:0000313" key="3">
    <source>
        <dbReference type="Proteomes" id="UP000199664"/>
    </source>
</evidence>